<name>A0A2R6NLD7_9APHY</name>
<sequence length="65" mass="7867">MVIPTPTSVQVWPQFLNNFLDEFVYKKYAVHTRTVWRRVFDTRLVCRRSNGANLYITLFDRIIIF</sequence>
<reference evidence="1 2" key="1">
    <citation type="submission" date="2018-02" db="EMBL/GenBank/DDBJ databases">
        <title>Genome sequence of the basidiomycete white-rot fungus Phlebia centrifuga.</title>
        <authorList>
            <person name="Granchi Z."/>
            <person name="Peng M."/>
            <person name="de Vries R.P."/>
            <person name="Hilden K."/>
            <person name="Makela M.R."/>
            <person name="Grigoriev I."/>
            <person name="Riley R."/>
        </authorList>
    </citation>
    <scope>NUCLEOTIDE SEQUENCE [LARGE SCALE GENOMIC DNA]</scope>
    <source>
        <strain evidence="1 2">FBCC195</strain>
    </source>
</reference>
<dbReference type="EMBL" id="MLYV02001101">
    <property type="protein sequence ID" value="PSR73174.1"/>
    <property type="molecule type" value="Genomic_DNA"/>
</dbReference>
<comment type="caution">
    <text evidence="1">The sequence shown here is derived from an EMBL/GenBank/DDBJ whole genome shotgun (WGS) entry which is preliminary data.</text>
</comment>
<evidence type="ECO:0000313" key="2">
    <source>
        <dbReference type="Proteomes" id="UP000186601"/>
    </source>
</evidence>
<proteinExistence type="predicted"/>
<accession>A0A2R6NLD7</accession>
<dbReference type="Proteomes" id="UP000186601">
    <property type="component" value="Unassembled WGS sequence"/>
</dbReference>
<gene>
    <name evidence="1" type="ORF">PHLCEN_2v10962</name>
</gene>
<evidence type="ECO:0000313" key="1">
    <source>
        <dbReference type="EMBL" id="PSR73174.1"/>
    </source>
</evidence>
<organism evidence="1 2">
    <name type="scientific">Hermanssonia centrifuga</name>
    <dbReference type="NCBI Taxonomy" id="98765"/>
    <lineage>
        <taxon>Eukaryota</taxon>
        <taxon>Fungi</taxon>
        <taxon>Dikarya</taxon>
        <taxon>Basidiomycota</taxon>
        <taxon>Agaricomycotina</taxon>
        <taxon>Agaricomycetes</taxon>
        <taxon>Polyporales</taxon>
        <taxon>Meruliaceae</taxon>
        <taxon>Hermanssonia</taxon>
    </lineage>
</organism>
<protein>
    <submittedName>
        <fullName evidence="1">Uncharacterized protein</fullName>
    </submittedName>
</protein>
<dbReference type="AlphaFoldDB" id="A0A2R6NLD7"/>
<keyword evidence="2" id="KW-1185">Reference proteome</keyword>